<dbReference type="SUPFAM" id="SSF53067">
    <property type="entry name" value="Actin-like ATPase domain"/>
    <property type="match status" value="1"/>
</dbReference>
<comment type="caution">
    <text evidence="2">The sequence shown here is derived from an EMBL/GenBank/DDBJ whole genome shotgun (WGS) entry which is preliminary data.</text>
</comment>
<gene>
    <name evidence="2" type="ORF">ACFQ16_10410</name>
</gene>
<comment type="similarity">
    <text evidence="1">Belongs to the ROK (NagC/XylR) family.</text>
</comment>
<organism evidence="2 3">
    <name type="scientific">Saccharopolyspora rosea</name>
    <dbReference type="NCBI Taxonomy" id="524884"/>
    <lineage>
        <taxon>Bacteria</taxon>
        <taxon>Bacillati</taxon>
        <taxon>Actinomycetota</taxon>
        <taxon>Actinomycetes</taxon>
        <taxon>Pseudonocardiales</taxon>
        <taxon>Pseudonocardiaceae</taxon>
        <taxon>Saccharopolyspora</taxon>
    </lineage>
</organism>
<dbReference type="RefSeq" id="WP_263247353.1">
    <property type="nucleotide sequence ID" value="NZ_BAABLT010000020.1"/>
</dbReference>
<evidence type="ECO:0000313" key="2">
    <source>
        <dbReference type="EMBL" id="MFD0920154.1"/>
    </source>
</evidence>
<evidence type="ECO:0000256" key="1">
    <source>
        <dbReference type="ARBA" id="ARBA00006479"/>
    </source>
</evidence>
<dbReference type="InterPro" id="IPR036390">
    <property type="entry name" value="WH_DNA-bd_sf"/>
</dbReference>
<evidence type="ECO:0000313" key="3">
    <source>
        <dbReference type="Proteomes" id="UP001597018"/>
    </source>
</evidence>
<sequence length="389" mass="41105">MTASTSTGRDSASLRRHNLRTLLRHLHLHGTTSRAELTRATGLTRSAIADLVGELAERGLAVEGGGRATGRGRPALRVSPSADTAYVLAASIEVETLRVSRVGFGGAILDEAHAPHQTAAGKPENTVEQLTDLLTRCLADEPPLALGVAVPGLVRAADQRVVQAPNLGWSDLALHDRLRRATGLPGPVLIGNEARLAALAEHRRGAGRDCSDLVYVSAEVGVGGGVVSGNRVLTGNDGYGGEIGHMITRPGGRRCRCGRRGCWETEIGADALLRHAGRRAPRDRHAAIDDLLTRADRREDRAVAAFRSLSEPVAVGLANLTSIFNPQRIILGGLLEPMLRNAGDDLRAALDDLGGLPEPLELAPAELGEHGRLLGAAEAAFDRFITELD</sequence>
<keyword evidence="3" id="KW-1185">Reference proteome</keyword>
<proteinExistence type="inferred from homology"/>
<dbReference type="Pfam" id="PF00480">
    <property type="entry name" value="ROK"/>
    <property type="match status" value="1"/>
</dbReference>
<protein>
    <submittedName>
        <fullName evidence="2">ROK family protein</fullName>
    </submittedName>
</protein>
<dbReference type="Gene3D" id="3.30.420.40">
    <property type="match status" value="2"/>
</dbReference>
<dbReference type="Gene3D" id="1.10.10.10">
    <property type="entry name" value="Winged helix-like DNA-binding domain superfamily/Winged helix DNA-binding domain"/>
    <property type="match status" value="1"/>
</dbReference>
<dbReference type="InterPro" id="IPR043129">
    <property type="entry name" value="ATPase_NBD"/>
</dbReference>
<accession>A0ABW3FNR4</accession>
<reference evidence="3" key="1">
    <citation type="journal article" date="2019" name="Int. J. Syst. Evol. Microbiol.">
        <title>The Global Catalogue of Microorganisms (GCM) 10K type strain sequencing project: providing services to taxonomists for standard genome sequencing and annotation.</title>
        <authorList>
            <consortium name="The Broad Institute Genomics Platform"/>
            <consortium name="The Broad Institute Genome Sequencing Center for Infectious Disease"/>
            <person name="Wu L."/>
            <person name="Ma J."/>
        </authorList>
    </citation>
    <scope>NUCLEOTIDE SEQUENCE [LARGE SCALE GENOMIC DNA]</scope>
    <source>
        <strain evidence="3">CCUG 56401</strain>
    </source>
</reference>
<dbReference type="InterPro" id="IPR000600">
    <property type="entry name" value="ROK"/>
</dbReference>
<dbReference type="PANTHER" id="PTHR18964">
    <property type="entry name" value="ROK (REPRESSOR, ORF, KINASE) FAMILY"/>
    <property type="match status" value="1"/>
</dbReference>
<name>A0ABW3FNR4_9PSEU</name>
<dbReference type="PANTHER" id="PTHR18964:SF149">
    <property type="entry name" value="BIFUNCTIONAL UDP-N-ACETYLGLUCOSAMINE 2-EPIMERASE_N-ACETYLMANNOSAMINE KINASE"/>
    <property type="match status" value="1"/>
</dbReference>
<dbReference type="InterPro" id="IPR036388">
    <property type="entry name" value="WH-like_DNA-bd_sf"/>
</dbReference>
<dbReference type="Proteomes" id="UP001597018">
    <property type="component" value="Unassembled WGS sequence"/>
</dbReference>
<dbReference type="SUPFAM" id="SSF46785">
    <property type="entry name" value="Winged helix' DNA-binding domain"/>
    <property type="match status" value="1"/>
</dbReference>
<dbReference type="EMBL" id="JBHTIW010000005">
    <property type="protein sequence ID" value="MFD0920154.1"/>
    <property type="molecule type" value="Genomic_DNA"/>
</dbReference>